<name>A0ACC0QHJ0_9HYPO</name>
<sequence length="419" mass="47394">MTQSPLVLHVCHPGLCLSGVEAQNLRRLIRRCRIALTAIHEPQSPSLLQLILPLGLQSLSILHGLLALSVRGEERSSHDLQHHQLALGELRKEIQEAGLNPISTHRAHKVLALCLLLSLFTLPRCDGSWVQHHRGMLSLLRSLDQSAIISDPLGRFLLSICAFQDISALSLGRGQLSHKAWLSWMLPRSRERPGITLTSLEATIGYPETLIDIIAQISEFSDDNYYLYLRSLHHGASNDAMDSEALTRTSAEFETSLKDWSIPKLPGDMSSFQQLAVRLAWETMRKASLLFLWRNCGFHANLSEPIRPDKKTQADSCTEEIITNIRAIFDMGRVHQFSIGNAMLWAVTIVACECTWASQEQRDRVMQLVDDMGRLYTMDHVKNLRTLLVRLWERSREPSPGYLSLEHVCQDMEMVVPLF</sequence>
<gene>
    <name evidence="1" type="ORF">NCS57_01223500</name>
</gene>
<reference evidence="1" key="1">
    <citation type="submission" date="2022-06" db="EMBL/GenBank/DDBJ databases">
        <title>Fusarium solani species complex genomes reveal bases of compartmentalisation and animal pathogenesis.</title>
        <authorList>
            <person name="Tsai I.J."/>
        </authorList>
    </citation>
    <scope>NUCLEOTIDE SEQUENCE</scope>
    <source>
        <strain evidence="1">Fu6.1</strain>
    </source>
</reference>
<comment type="caution">
    <text evidence="1">The sequence shown here is derived from an EMBL/GenBank/DDBJ whole genome shotgun (WGS) entry which is preliminary data.</text>
</comment>
<evidence type="ECO:0000313" key="2">
    <source>
        <dbReference type="Proteomes" id="UP001065298"/>
    </source>
</evidence>
<evidence type="ECO:0000313" key="1">
    <source>
        <dbReference type="EMBL" id="KAI8654764.1"/>
    </source>
</evidence>
<protein>
    <submittedName>
        <fullName evidence="1">Uncharacterized protein</fullName>
    </submittedName>
</protein>
<organism evidence="1 2">
    <name type="scientific">Fusarium keratoplasticum</name>
    <dbReference type="NCBI Taxonomy" id="1328300"/>
    <lineage>
        <taxon>Eukaryota</taxon>
        <taxon>Fungi</taxon>
        <taxon>Dikarya</taxon>
        <taxon>Ascomycota</taxon>
        <taxon>Pezizomycotina</taxon>
        <taxon>Sordariomycetes</taxon>
        <taxon>Hypocreomycetidae</taxon>
        <taxon>Hypocreales</taxon>
        <taxon>Nectriaceae</taxon>
        <taxon>Fusarium</taxon>
        <taxon>Fusarium solani species complex</taxon>
    </lineage>
</organism>
<proteinExistence type="predicted"/>
<dbReference type="Proteomes" id="UP001065298">
    <property type="component" value="Chromosome 10"/>
</dbReference>
<accession>A0ACC0QHJ0</accession>
<dbReference type="EMBL" id="CM046512">
    <property type="protein sequence ID" value="KAI8654764.1"/>
    <property type="molecule type" value="Genomic_DNA"/>
</dbReference>
<keyword evidence="2" id="KW-1185">Reference proteome</keyword>